<organism evidence="4 5">
    <name type="scientific">Neurospora tetraspora</name>
    <dbReference type="NCBI Taxonomy" id="94610"/>
    <lineage>
        <taxon>Eukaryota</taxon>
        <taxon>Fungi</taxon>
        <taxon>Dikarya</taxon>
        <taxon>Ascomycota</taxon>
        <taxon>Pezizomycotina</taxon>
        <taxon>Sordariomycetes</taxon>
        <taxon>Sordariomycetidae</taxon>
        <taxon>Sordariales</taxon>
        <taxon>Sordariaceae</taxon>
        <taxon>Neurospora</taxon>
    </lineage>
</organism>
<evidence type="ECO:0000256" key="2">
    <source>
        <dbReference type="SAM" id="SignalP"/>
    </source>
</evidence>
<evidence type="ECO:0000313" key="5">
    <source>
        <dbReference type="Proteomes" id="UP001278500"/>
    </source>
</evidence>
<feature type="chain" id="PRO_5042088118" description="Cellobiose dehydrogenase-like cytochrome domain-containing protein" evidence="2">
    <location>
        <begin position="20"/>
        <end position="451"/>
    </location>
</feature>
<feature type="compositionally biased region" description="Basic and acidic residues" evidence="1">
    <location>
        <begin position="397"/>
        <end position="419"/>
    </location>
</feature>
<dbReference type="InterPro" id="IPR015920">
    <property type="entry name" value="Cellobiose_DH-like_cyt"/>
</dbReference>
<accession>A0AAE0MN24</accession>
<dbReference type="EMBL" id="JAUEPP010000007">
    <property type="protein sequence ID" value="KAK3338717.1"/>
    <property type="molecule type" value="Genomic_DNA"/>
</dbReference>
<protein>
    <recommendedName>
        <fullName evidence="3">Cellobiose dehydrogenase-like cytochrome domain-containing protein</fullName>
    </recommendedName>
</protein>
<dbReference type="Pfam" id="PF16010">
    <property type="entry name" value="CDH-cyt"/>
    <property type="match status" value="1"/>
</dbReference>
<evidence type="ECO:0000259" key="3">
    <source>
        <dbReference type="Pfam" id="PF16010"/>
    </source>
</evidence>
<name>A0AAE0MN24_9PEZI</name>
<dbReference type="AlphaFoldDB" id="A0AAE0MN24"/>
<comment type="caution">
    <text evidence="4">The sequence shown here is derived from an EMBL/GenBank/DDBJ whole genome shotgun (WGS) entry which is preliminary data.</text>
</comment>
<feature type="region of interest" description="Disordered" evidence="1">
    <location>
        <begin position="397"/>
        <end position="451"/>
    </location>
</feature>
<dbReference type="Gene3D" id="2.60.40.1210">
    <property type="entry name" value="Cellobiose dehydrogenase, cytochrome domain"/>
    <property type="match status" value="1"/>
</dbReference>
<evidence type="ECO:0000256" key="1">
    <source>
        <dbReference type="SAM" id="MobiDB-lite"/>
    </source>
</evidence>
<proteinExistence type="predicted"/>
<dbReference type="Proteomes" id="UP001278500">
    <property type="component" value="Unassembled WGS sequence"/>
</dbReference>
<reference evidence="4" key="2">
    <citation type="submission" date="2023-06" db="EMBL/GenBank/DDBJ databases">
        <authorList>
            <consortium name="Lawrence Berkeley National Laboratory"/>
            <person name="Haridas S."/>
            <person name="Hensen N."/>
            <person name="Bonometti L."/>
            <person name="Westerberg I."/>
            <person name="Brannstrom I.O."/>
            <person name="Guillou S."/>
            <person name="Cros-Aarteil S."/>
            <person name="Calhoun S."/>
            <person name="Kuo A."/>
            <person name="Mondo S."/>
            <person name="Pangilinan J."/>
            <person name="Riley R."/>
            <person name="Labutti K."/>
            <person name="Andreopoulos B."/>
            <person name="Lipzen A."/>
            <person name="Chen C."/>
            <person name="Yanf M."/>
            <person name="Daum C."/>
            <person name="Ng V."/>
            <person name="Clum A."/>
            <person name="Steindorff A."/>
            <person name="Ohm R."/>
            <person name="Martin F."/>
            <person name="Silar P."/>
            <person name="Natvig D."/>
            <person name="Lalanne C."/>
            <person name="Gautier V."/>
            <person name="Ament-Velasquez S.L."/>
            <person name="Kruys A."/>
            <person name="Hutchinson M.I."/>
            <person name="Powell A.J."/>
            <person name="Barry K."/>
            <person name="Miller A.N."/>
            <person name="Grigoriev I.V."/>
            <person name="Debuchy R."/>
            <person name="Gladieux P."/>
            <person name="Thoren M.H."/>
            <person name="Johannesson H."/>
        </authorList>
    </citation>
    <scope>NUCLEOTIDE SEQUENCE</scope>
    <source>
        <strain evidence="4">CBS 560.94</strain>
    </source>
</reference>
<keyword evidence="5" id="KW-1185">Reference proteome</keyword>
<gene>
    <name evidence="4" type="ORF">B0H65DRAFT_281207</name>
</gene>
<evidence type="ECO:0000313" key="4">
    <source>
        <dbReference type="EMBL" id="KAK3338717.1"/>
    </source>
</evidence>
<keyword evidence="2" id="KW-0732">Signal</keyword>
<feature type="region of interest" description="Disordered" evidence="1">
    <location>
        <begin position="60"/>
        <end position="83"/>
    </location>
</feature>
<sequence>MSLLTKAALLLAVAGSALGAPTITNPGGFKTHVSATSTGNHIPGHGTHFELPEHLKRNSVRSIPGGGEIQNTETPQSGQGQSFYTNHTYVPAEAYNRTGTVTKRDGQAIPMSHKSSLPFVDQTTGISFQRFYDSASQFSFALALSSLPAAGSILDAEQAKNDATDFIAQLSFPLNATTGLGRGAGWGGISISPKLTASHLPLFLGIQTDGFGNLAFSSFTETVKSAAADAADAAAPTTAGQQASKTGKDLAFKIRTIESATSINSTFLTYTFLCEGCLSISKCAANLDSWKAAGKTKVLRLGWATGDTVVSGAAGNETDAALTQEGEQKAEKEKKWAYHRLGFGHLKIDLEGALAHSAEQFNAWKGVAMAEEVRGFEGVAPPFAMDLVNGVAKGHAGKEVSEGAKEGEKKEEEGEKGVEEAESESDSESDSDSDSDCGCESDSDSDSEDEE</sequence>
<feature type="signal peptide" evidence="2">
    <location>
        <begin position="1"/>
        <end position="19"/>
    </location>
</feature>
<feature type="compositionally biased region" description="Acidic residues" evidence="1">
    <location>
        <begin position="420"/>
        <end position="451"/>
    </location>
</feature>
<dbReference type="RefSeq" id="XP_062678077.1">
    <property type="nucleotide sequence ID" value="XM_062822880.1"/>
</dbReference>
<feature type="compositionally biased region" description="Polar residues" evidence="1">
    <location>
        <begin position="69"/>
        <end position="83"/>
    </location>
</feature>
<dbReference type="GeneID" id="87860034"/>
<feature type="domain" description="Cellobiose dehydrogenase-like cytochrome" evidence="3">
    <location>
        <begin position="119"/>
        <end position="316"/>
    </location>
</feature>
<reference evidence="4" key="1">
    <citation type="journal article" date="2023" name="Mol. Phylogenet. Evol.">
        <title>Genome-scale phylogeny and comparative genomics of the fungal order Sordariales.</title>
        <authorList>
            <person name="Hensen N."/>
            <person name="Bonometti L."/>
            <person name="Westerberg I."/>
            <person name="Brannstrom I.O."/>
            <person name="Guillou S."/>
            <person name="Cros-Aarteil S."/>
            <person name="Calhoun S."/>
            <person name="Haridas S."/>
            <person name="Kuo A."/>
            <person name="Mondo S."/>
            <person name="Pangilinan J."/>
            <person name="Riley R."/>
            <person name="LaButti K."/>
            <person name="Andreopoulos B."/>
            <person name="Lipzen A."/>
            <person name="Chen C."/>
            <person name="Yan M."/>
            <person name="Daum C."/>
            <person name="Ng V."/>
            <person name="Clum A."/>
            <person name="Steindorff A."/>
            <person name="Ohm R.A."/>
            <person name="Martin F."/>
            <person name="Silar P."/>
            <person name="Natvig D.O."/>
            <person name="Lalanne C."/>
            <person name="Gautier V."/>
            <person name="Ament-Velasquez S.L."/>
            <person name="Kruys A."/>
            <person name="Hutchinson M.I."/>
            <person name="Powell A.J."/>
            <person name="Barry K."/>
            <person name="Miller A.N."/>
            <person name="Grigoriev I.V."/>
            <person name="Debuchy R."/>
            <person name="Gladieux P."/>
            <person name="Hiltunen Thoren M."/>
            <person name="Johannesson H."/>
        </authorList>
    </citation>
    <scope>NUCLEOTIDE SEQUENCE</scope>
    <source>
        <strain evidence="4">CBS 560.94</strain>
    </source>
</reference>
<dbReference type="SUPFAM" id="SSF49344">
    <property type="entry name" value="CBD9-like"/>
    <property type="match status" value="1"/>
</dbReference>